<dbReference type="InterPro" id="IPR044156">
    <property type="entry name" value="Galectin-like"/>
</dbReference>
<dbReference type="SMART" id="SM00908">
    <property type="entry name" value="Gal-bind_lectin"/>
    <property type="match status" value="1"/>
</dbReference>
<feature type="domain" description="Galectin" evidence="3">
    <location>
        <begin position="4"/>
        <end position="135"/>
    </location>
</feature>
<reference evidence="4 5" key="1">
    <citation type="journal article" date="2011" name="Proc. Natl. Acad. Sci. U.S.A.">
        <title>Genetic diversity and population structure of the endangered marsupial Sarcophilus harrisii (Tasmanian devil).</title>
        <authorList>
            <person name="Miller W."/>
            <person name="Hayes V.M."/>
            <person name="Ratan A."/>
            <person name="Petersen D.C."/>
            <person name="Wittekindt N.E."/>
            <person name="Miller J."/>
            <person name="Walenz B."/>
            <person name="Knight J."/>
            <person name="Qi J."/>
            <person name="Zhao F."/>
            <person name="Wang Q."/>
            <person name="Bedoya-Reina O.C."/>
            <person name="Katiyar N."/>
            <person name="Tomsho L.P."/>
            <person name="Kasson L.M."/>
            <person name="Hardie R.A."/>
            <person name="Woodbridge P."/>
            <person name="Tindall E.A."/>
            <person name="Bertelsen M.F."/>
            <person name="Dixon D."/>
            <person name="Pyecroft S."/>
            <person name="Helgen K.M."/>
            <person name="Lesk A.M."/>
            <person name="Pringle T.H."/>
            <person name="Patterson N."/>
            <person name="Zhang Y."/>
            <person name="Kreiss A."/>
            <person name="Woods G.M."/>
            <person name="Jones M.E."/>
            <person name="Schuster S.C."/>
        </authorList>
    </citation>
    <scope>NUCLEOTIDE SEQUENCE [LARGE SCALE GENOMIC DNA]</scope>
</reference>
<evidence type="ECO:0000256" key="2">
    <source>
        <dbReference type="RuleBase" id="RU102079"/>
    </source>
</evidence>
<reference evidence="4" key="3">
    <citation type="submission" date="2025-09" db="UniProtKB">
        <authorList>
            <consortium name="Ensembl"/>
        </authorList>
    </citation>
    <scope>IDENTIFICATION</scope>
</reference>
<dbReference type="SUPFAM" id="SSF49899">
    <property type="entry name" value="Concanavalin A-like lectins/glucanases"/>
    <property type="match status" value="1"/>
</dbReference>
<sequence>MTQEIFIENMKLPPGSCIKVLGDILPNAKLFRINLGKDELNIGLHFNPRFKPHYPDNVIVCNNSKQGRWCQEIREKNPQFVPGQTISVSFIFDGKQFLVNMPNNNQMTFPNRLNLEEIDFLGIYGDFNVKKVDFE</sequence>
<dbReference type="GO" id="GO:0030395">
    <property type="term" value="F:lactose binding"/>
    <property type="evidence" value="ECO:0007669"/>
    <property type="project" value="TreeGrafter"/>
</dbReference>
<dbReference type="FunFam" id="2.60.120.200:FF:000021">
    <property type="entry name" value="Galectin"/>
    <property type="match status" value="1"/>
</dbReference>
<keyword evidence="5" id="KW-1185">Reference proteome</keyword>
<dbReference type="Pfam" id="PF00337">
    <property type="entry name" value="Gal-bind_lectin"/>
    <property type="match status" value="1"/>
</dbReference>
<dbReference type="GO" id="GO:0005615">
    <property type="term" value="C:extracellular space"/>
    <property type="evidence" value="ECO:0007669"/>
    <property type="project" value="TreeGrafter"/>
</dbReference>
<evidence type="ECO:0000313" key="4">
    <source>
        <dbReference type="Ensembl" id="ENSSHAP00000012699.2"/>
    </source>
</evidence>
<dbReference type="PANTHER" id="PTHR11346:SF97">
    <property type="entry name" value="GALECTIN-1"/>
    <property type="match status" value="1"/>
</dbReference>
<name>G3WB94_SARHA</name>
<keyword evidence="1 2" id="KW-0430">Lectin</keyword>
<dbReference type="GeneTree" id="ENSGT00940000155534"/>
<evidence type="ECO:0000259" key="3">
    <source>
        <dbReference type="PROSITE" id="PS51304"/>
    </source>
</evidence>
<gene>
    <name evidence="4" type="primary">LOC105750776</name>
</gene>
<accession>G3WB94</accession>
<organism evidence="4 5">
    <name type="scientific">Sarcophilus harrisii</name>
    <name type="common">Tasmanian devil</name>
    <name type="synonym">Sarcophilus laniarius</name>
    <dbReference type="NCBI Taxonomy" id="9305"/>
    <lineage>
        <taxon>Eukaryota</taxon>
        <taxon>Metazoa</taxon>
        <taxon>Chordata</taxon>
        <taxon>Craniata</taxon>
        <taxon>Vertebrata</taxon>
        <taxon>Euteleostomi</taxon>
        <taxon>Mammalia</taxon>
        <taxon>Metatheria</taxon>
        <taxon>Dasyuromorphia</taxon>
        <taxon>Dasyuridae</taxon>
        <taxon>Sarcophilus</taxon>
    </lineage>
</organism>
<dbReference type="PANTHER" id="PTHR11346">
    <property type="entry name" value="GALECTIN"/>
    <property type="match status" value="1"/>
</dbReference>
<proteinExistence type="predicted"/>
<reference evidence="4" key="2">
    <citation type="submission" date="2025-08" db="UniProtKB">
        <authorList>
            <consortium name="Ensembl"/>
        </authorList>
    </citation>
    <scope>IDENTIFICATION</scope>
</reference>
<dbReference type="GO" id="GO:0043236">
    <property type="term" value="F:laminin binding"/>
    <property type="evidence" value="ECO:0007669"/>
    <property type="project" value="TreeGrafter"/>
</dbReference>
<dbReference type="HOGENOM" id="CLU_037794_5_0_1"/>
<dbReference type="CDD" id="cd00070">
    <property type="entry name" value="GLECT"/>
    <property type="match status" value="1"/>
</dbReference>
<dbReference type="eggNOG" id="KOG3587">
    <property type="taxonomic scope" value="Eukaryota"/>
</dbReference>
<evidence type="ECO:0000313" key="5">
    <source>
        <dbReference type="Proteomes" id="UP000007648"/>
    </source>
</evidence>
<dbReference type="AlphaFoldDB" id="G3WB94"/>
<evidence type="ECO:0000256" key="1">
    <source>
        <dbReference type="ARBA" id="ARBA00022734"/>
    </source>
</evidence>
<dbReference type="Ensembl" id="ENSSHAT00000012803.2">
    <property type="protein sequence ID" value="ENSSHAP00000012699.2"/>
    <property type="gene ID" value="ENSSHAG00000010866.2"/>
</dbReference>
<dbReference type="InterPro" id="IPR001079">
    <property type="entry name" value="Galectin_CRD"/>
</dbReference>
<dbReference type="SMART" id="SM00276">
    <property type="entry name" value="GLECT"/>
    <property type="match status" value="1"/>
</dbReference>
<dbReference type="Proteomes" id="UP000007648">
    <property type="component" value="Unassembled WGS sequence"/>
</dbReference>
<dbReference type="Gene3D" id="2.60.120.200">
    <property type="match status" value="1"/>
</dbReference>
<dbReference type="InterPro" id="IPR013320">
    <property type="entry name" value="ConA-like_dom_sf"/>
</dbReference>
<dbReference type="PROSITE" id="PS51304">
    <property type="entry name" value="GALECTIN"/>
    <property type="match status" value="1"/>
</dbReference>
<protein>
    <recommendedName>
        <fullName evidence="2">Galectin</fullName>
    </recommendedName>
</protein>
<dbReference type="InParanoid" id="G3WB94"/>